<keyword evidence="1" id="KW-0833">Ubl conjugation pathway</keyword>
<feature type="compositionally biased region" description="Polar residues" evidence="2">
    <location>
        <begin position="506"/>
        <end position="515"/>
    </location>
</feature>
<evidence type="ECO:0000313" key="4">
    <source>
        <dbReference type="EMBL" id="PIN21715.1"/>
    </source>
</evidence>
<feature type="region of interest" description="Disordered" evidence="2">
    <location>
        <begin position="472"/>
        <end position="570"/>
    </location>
</feature>
<feature type="compositionally biased region" description="Polar residues" evidence="2">
    <location>
        <begin position="484"/>
        <end position="498"/>
    </location>
</feature>
<dbReference type="EMBL" id="NKXS01000901">
    <property type="protein sequence ID" value="PIN21715.1"/>
    <property type="molecule type" value="Genomic_DNA"/>
</dbReference>
<evidence type="ECO:0000256" key="1">
    <source>
        <dbReference type="ARBA" id="ARBA00022786"/>
    </source>
</evidence>
<dbReference type="AlphaFoldDB" id="A0A2G9HW25"/>
<organism evidence="4 5">
    <name type="scientific">Handroanthus impetiginosus</name>
    <dbReference type="NCBI Taxonomy" id="429701"/>
    <lineage>
        <taxon>Eukaryota</taxon>
        <taxon>Viridiplantae</taxon>
        <taxon>Streptophyta</taxon>
        <taxon>Embryophyta</taxon>
        <taxon>Tracheophyta</taxon>
        <taxon>Spermatophyta</taxon>
        <taxon>Magnoliopsida</taxon>
        <taxon>eudicotyledons</taxon>
        <taxon>Gunneridae</taxon>
        <taxon>Pentapetalae</taxon>
        <taxon>asterids</taxon>
        <taxon>lamiids</taxon>
        <taxon>Lamiales</taxon>
        <taxon>Bignoniaceae</taxon>
        <taxon>Crescentiina</taxon>
        <taxon>Tabebuia alliance</taxon>
        <taxon>Handroanthus</taxon>
    </lineage>
</organism>
<protein>
    <submittedName>
        <fullName evidence="4">Ubiquitin regulatory protein UBXD2</fullName>
    </submittedName>
</protein>
<dbReference type="STRING" id="429701.A0A2G9HW25"/>
<feature type="compositionally biased region" description="Low complexity" evidence="2">
    <location>
        <begin position="516"/>
        <end position="530"/>
    </location>
</feature>
<feature type="compositionally biased region" description="Low complexity" evidence="2">
    <location>
        <begin position="472"/>
        <end position="483"/>
    </location>
</feature>
<feature type="domain" description="UBX" evidence="3">
    <location>
        <begin position="339"/>
        <end position="417"/>
    </location>
</feature>
<dbReference type="CDD" id="cd01767">
    <property type="entry name" value="UBX"/>
    <property type="match status" value="1"/>
</dbReference>
<gene>
    <name evidence="4" type="ORF">CDL12_05589</name>
</gene>
<feature type="compositionally biased region" description="Low complexity" evidence="2">
    <location>
        <begin position="179"/>
        <end position="196"/>
    </location>
</feature>
<proteinExistence type="predicted"/>
<dbReference type="Proteomes" id="UP000231279">
    <property type="component" value="Unassembled WGS sequence"/>
</dbReference>
<accession>A0A2G9HW25</accession>
<dbReference type="SUPFAM" id="SSF52833">
    <property type="entry name" value="Thioredoxin-like"/>
    <property type="match status" value="1"/>
</dbReference>
<feature type="compositionally biased region" description="Basic and acidic residues" evidence="2">
    <location>
        <begin position="214"/>
        <end position="240"/>
    </location>
</feature>
<dbReference type="PANTHER" id="PTHR47770">
    <property type="entry name" value="PLANT UBX DOMAIN-CONTAINING PROTEIN 11"/>
    <property type="match status" value="1"/>
</dbReference>
<dbReference type="OrthoDB" id="2445133at2759"/>
<feature type="region of interest" description="Disordered" evidence="2">
    <location>
        <begin position="179"/>
        <end position="317"/>
    </location>
</feature>
<evidence type="ECO:0000259" key="3">
    <source>
        <dbReference type="PROSITE" id="PS50033"/>
    </source>
</evidence>
<feature type="compositionally biased region" description="Polar residues" evidence="2">
    <location>
        <begin position="259"/>
        <end position="284"/>
    </location>
</feature>
<dbReference type="InterPro" id="IPR029071">
    <property type="entry name" value="Ubiquitin-like_domsf"/>
</dbReference>
<dbReference type="Pfam" id="PF00789">
    <property type="entry name" value="UBX"/>
    <property type="match status" value="1"/>
</dbReference>
<dbReference type="Gene3D" id="3.10.20.90">
    <property type="entry name" value="Phosphatidylinositol 3-kinase Catalytic Subunit, Chain A, domain 1"/>
    <property type="match status" value="1"/>
</dbReference>
<dbReference type="Pfam" id="PF23187">
    <property type="entry name" value="UBX7_N"/>
    <property type="match status" value="1"/>
</dbReference>
<evidence type="ECO:0000313" key="5">
    <source>
        <dbReference type="Proteomes" id="UP000231279"/>
    </source>
</evidence>
<dbReference type="PROSITE" id="PS50033">
    <property type="entry name" value="UBX"/>
    <property type="match status" value="1"/>
</dbReference>
<keyword evidence="5" id="KW-1185">Reference proteome</keyword>
<evidence type="ECO:0000256" key="2">
    <source>
        <dbReference type="SAM" id="MobiDB-lite"/>
    </source>
</evidence>
<dbReference type="PANTHER" id="PTHR47770:SF1">
    <property type="entry name" value="PLANT UBX DOMAIN-CONTAINING PROTEIN 11"/>
    <property type="match status" value="1"/>
</dbReference>
<feature type="compositionally biased region" description="Basic and acidic residues" evidence="2">
    <location>
        <begin position="539"/>
        <end position="553"/>
    </location>
</feature>
<dbReference type="InterPro" id="IPR036249">
    <property type="entry name" value="Thioredoxin-like_sf"/>
</dbReference>
<reference evidence="5" key="1">
    <citation type="journal article" date="2018" name="Gigascience">
        <title>Genome assembly of the Pink Ipe (Handroanthus impetiginosus, Bignoniaceae), a highly valued, ecologically keystone Neotropical timber forest tree.</title>
        <authorList>
            <person name="Silva-Junior O.B."/>
            <person name="Grattapaglia D."/>
            <person name="Novaes E."/>
            <person name="Collevatti R.G."/>
        </authorList>
    </citation>
    <scope>NUCLEOTIDE SEQUENCE [LARGE SCALE GENOMIC DNA]</scope>
    <source>
        <strain evidence="5">cv. UFG-1</strain>
    </source>
</reference>
<sequence>MFMSDDAQICHRHGMLIGFEILSRRHSWWGFCPEKTPRRMEQSLSSLAFKGSITEAISEAKRQKKLFVVYTAGDNPESRQLETSTWIDPNVCGTLSKYCVLLHILEGSSEESNFSAIYPQRSAPCITAIGYNGVLLWQSEGFVSADVLASSLEKAWLSLHVQETTASFLTAALASGKKLPSETSETSSSEQVTTGTYVSSPAKDDNVPSLHAGDSSHSETIEDRNGYEDASKGQETDPKQDGVAFPEPSVPNVLDNGELESTSKIETGNTSRDPVQIDQNNPEVASSVPEKSLGFRDNHLGSSNEVSQEDISRASEVSYVSAEDIKEVEKDDASDSSAIKSNNVFLNIRLPDGSSLQVKFSVMDTLKMVKDYIDENTKSSFGSFTIAIPYPRKVFSDQDLDSTLSEMGLLNRQALVVVPQNQNNLRYGGASAQNQTYSSNDAGSFNASEGYWASAKRMLSYLNPFSYINRGASSPSASEESQSGIWQYSPNPSLQNTLTGGGRPSSIASSDQSMPTSGRNSNSQSRQQTSHFGGNIHTLKHDDDDSRFSDRKAFWNGNSTQYGGNNGDGK</sequence>
<dbReference type="InterPro" id="IPR001012">
    <property type="entry name" value="UBX_dom"/>
</dbReference>
<dbReference type="SMART" id="SM00166">
    <property type="entry name" value="UBX"/>
    <property type="match status" value="1"/>
</dbReference>
<dbReference type="SUPFAM" id="SSF54236">
    <property type="entry name" value="Ubiquitin-like"/>
    <property type="match status" value="1"/>
</dbReference>
<name>A0A2G9HW25_9LAMI</name>
<dbReference type="Gene3D" id="3.40.30.10">
    <property type="entry name" value="Glutaredoxin"/>
    <property type="match status" value="1"/>
</dbReference>
<comment type="caution">
    <text evidence="4">The sequence shown here is derived from an EMBL/GenBank/DDBJ whole genome shotgun (WGS) entry which is preliminary data.</text>
</comment>